<evidence type="ECO:0000313" key="2">
    <source>
        <dbReference type="Proteomes" id="UP001497700"/>
    </source>
</evidence>
<keyword evidence="2" id="KW-1185">Reference proteome</keyword>
<sequence>MDWVRQRWKLSEGDLSNFEYENRICKVIRLSYDEQKQRKVEHWDLLSDSQWMDWFQRETLIPEDSRNFTASLVLGSRKEDSNYGLSYLPFSRLVFERIYDRFFIHDSLARTIFRNYAVVFSRTYLPIENSLGTCNLVYNCRSSAHWKDDIALSSTYFPSTGRTYAVFYGCNDTSAGKTVMARIANRFIKSSENSFCHPMLSVGIFAEIERSRMRELVLSGKTDLQDTIDALQLHGYGAITKFKSRVDPWLRIYSIRNGLECWVQIVHKMVAHIDELAMPPCETNRRDEFSSAGSRIKDRLGEIHLEYLELIRECNMIIDGMTLSTNMALARDNMSEGKQMKAIAVVTMVFLPATFVATLFSMTLFDLDSSSMWLYPSIAIPLTIIVLGIYVFVVLRPREKWMMRNPDPCHNNEKKRDERLAWLHWV</sequence>
<dbReference type="EMBL" id="MU393552">
    <property type="protein sequence ID" value="KAI4861453.1"/>
    <property type="molecule type" value="Genomic_DNA"/>
</dbReference>
<proteinExistence type="predicted"/>
<reference evidence="1 2" key="1">
    <citation type="journal article" date="2022" name="New Phytol.">
        <title>Ecological generalism drives hyperdiversity of secondary metabolite gene clusters in xylarialean endophytes.</title>
        <authorList>
            <person name="Franco M.E.E."/>
            <person name="Wisecaver J.H."/>
            <person name="Arnold A.E."/>
            <person name="Ju Y.M."/>
            <person name="Slot J.C."/>
            <person name="Ahrendt S."/>
            <person name="Moore L.P."/>
            <person name="Eastman K.E."/>
            <person name="Scott K."/>
            <person name="Konkel Z."/>
            <person name="Mondo S.J."/>
            <person name="Kuo A."/>
            <person name="Hayes R.D."/>
            <person name="Haridas S."/>
            <person name="Andreopoulos B."/>
            <person name="Riley R."/>
            <person name="LaButti K."/>
            <person name="Pangilinan J."/>
            <person name="Lipzen A."/>
            <person name="Amirebrahimi M."/>
            <person name="Yan J."/>
            <person name="Adam C."/>
            <person name="Keymanesh K."/>
            <person name="Ng V."/>
            <person name="Louie K."/>
            <person name="Northen T."/>
            <person name="Drula E."/>
            <person name="Henrissat B."/>
            <person name="Hsieh H.M."/>
            <person name="Youens-Clark K."/>
            <person name="Lutzoni F."/>
            <person name="Miadlikowska J."/>
            <person name="Eastwood D.C."/>
            <person name="Hamelin R.C."/>
            <person name="Grigoriev I.V."/>
            <person name="U'Ren J.M."/>
        </authorList>
    </citation>
    <scope>NUCLEOTIDE SEQUENCE [LARGE SCALE GENOMIC DNA]</scope>
    <source>
        <strain evidence="1 2">CBS 119005</strain>
    </source>
</reference>
<dbReference type="Proteomes" id="UP001497700">
    <property type="component" value="Unassembled WGS sequence"/>
</dbReference>
<gene>
    <name evidence="1" type="ORF">F4820DRAFT_460948</name>
</gene>
<name>A0ACB9YQL4_9PEZI</name>
<comment type="caution">
    <text evidence="1">The sequence shown here is derived from an EMBL/GenBank/DDBJ whole genome shotgun (WGS) entry which is preliminary data.</text>
</comment>
<accession>A0ACB9YQL4</accession>
<organism evidence="1 2">
    <name type="scientific">Hypoxylon rubiginosum</name>
    <dbReference type="NCBI Taxonomy" id="110542"/>
    <lineage>
        <taxon>Eukaryota</taxon>
        <taxon>Fungi</taxon>
        <taxon>Dikarya</taxon>
        <taxon>Ascomycota</taxon>
        <taxon>Pezizomycotina</taxon>
        <taxon>Sordariomycetes</taxon>
        <taxon>Xylariomycetidae</taxon>
        <taxon>Xylariales</taxon>
        <taxon>Hypoxylaceae</taxon>
        <taxon>Hypoxylon</taxon>
    </lineage>
</organism>
<protein>
    <submittedName>
        <fullName evidence="1">Uncharacterized protein</fullName>
    </submittedName>
</protein>
<evidence type="ECO:0000313" key="1">
    <source>
        <dbReference type="EMBL" id="KAI4861453.1"/>
    </source>
</evidence>